<evidence type="ECO:0008006" key="3">
    <source>
        <dbReference type="Google" id="ProtNLM"/>
    </source>
</evidence>
<name>A0A5C5UZS6_9BACT</name>
<dbReference type="PANTHER" id="PTHR38471">
    <property type="entry name" value="FOUR HELIX BUNDLE PROTEIN"/>
    <property type="match status" value="1"/>
</dbReference>
<dbReference type="EMBL" id="SIHJ01000004">
    <property type="protein sequence ID" value="TWT30987.1"/>
    <property type="molecule type" value="Genomic_DNA"/>
</dbReference>
<dbReference type="Gene3D" id="1.20.1440.60">
    <property type="entry name" value="23S rRNA-intervening sequence"/>
    <property type="match status" value="1"/>
</dbReference>
<comment type="caution">
    <text evidence="1">The sequence shown here is derived from an EMBL/GenBank/DDBJ whole genome shotgun (WGS) entry which is preliminary data.</text>
</comment>
<evidence type="ECO:0000313" key="2">
    <source>
        <dbReference type="Proteomes" id="UP000316714"/>
    </source>
</evidence>
<dbReference type="InterPro" id="IPR036583">
    <property type="entry name" value="23S_rRNA_IVS_sf"/>
</dbReference>
<reference evidence="1 2" key="1">
    <citation type="submission" date="2019-02" db="EMBL/GenBank/DDBJ databases">
        <title>Deep-cultivation of Planctomycetes and their phenomic and genomic characterization uncovers novel biology.</title>
        <authorList>
            <person name="Wiegand S."/>
            <person name="Jogler M."/>
            <person name="Boedeker C."/>
            <person name="Pinto D."/>
            <person name="Vollmers J."/>
            <person name="Rivas-Marin E."/>
            <person name="Kohn T."/>
            <person name="Peeters S.H."/>
            <person name="Heuer A."/>
            <person name="Rast P."/>
            <person name="Oberbeckmann S."/>
            <person name="Bunk B."/>
            <person name="Jeske O."/>
            <person name="Meyerdierks A."/>
            <person name="Storesund J.E."/>
            <person name="Kallscheuer N."/>
            <person name="Luecker S."/>
            <person name="Lage O.M."/>
            <person name="Pohl T."/>
            <person name="Merkel B.J."/>
            <person name="Hornburger P."/>
            <person name="Mueller R.-W."/>
            <person name="Bruemmer F."/>
            <person name="Labrenz M."/>
            <person name="Spormann A.M."/>
            <person name="Op Den Camp H."/>
            <person name="Overmann J."/>
            <person name="Amann R."/>
            <person name="Jetten M.S.M."/>
            <person name="Mascher T."/>
            <person name="Medema M.H."/>
            <person name="Devos D.P."/>
            <person name="Kaster A.-K."/>
            <person name="Ovreas L."/>
            <person name="Rohde M."/>
            <person name="Galperin M.Y."/>
            <person name="Jogler C."/>
        </authorList>
    </citation>
    <scope>NUCLEOTIDE SEQUENCE [LARGE SCALE GENOMIC DNA]</scope>
    <source>
        <strain evidence="1 2">KOR34</strain>
    </source>
</reference>
<dbReference type="NCBIfam" id="TIGR02436">
    <property type="entry name" value="four helix bundle protein"/>
    <property type="match status" value="1"/>
</dbReference>
<dbReference type="AlphaFoldDB" id="A0A5C5UZS6"/>
<evidence type="ECO:0000313" key="1">
    <source>
        <dbReference type="EMBL" id="TWT30987.1"/>
    </source>
</evidence>
<dbReference type="Proteomes" id="UP000316714">
    <property type="component" value="Unassembled WGS sequence"/>
</dbReference>
<sequence length="120" mass="13702">MQDFRNLQVWQLSHELTLEIYRQTKTFPVDERYGLTSQLRRAAVSIESNLAEGCGRGSDPDFARFVQVALGSAAEVDCQLLIARDLEFLPGNIYDQLQSELQRAKKMLNSLLRTLRNKGQ</sequence>
<accession>A0A5C5UZS6</accession>
<gene>
    <name evidence="1" type="ORF">KOR34_43600</name>
</gene>
<organism evidence="1 2">
    <name type="scientific">Posidoniimonas corsicana</name>
    <dbReference type="NCBI Taxonomy" id="1938618"/>
    <lineage>
        <taxon>Bacteria</taxon>
        <taxon>Pseudomonadati</taxon>
        <taxon>Planctomycetota</taxon>
        <taxon>Planctomycetia</taxon>
        <taxon>Pirellulales</taxon>
        <taxon>Lacipirellulaceae</taxon>
        <taxon>Posidoniimonas</taxon>
    </lineage>
</organism>
<keyword evidence="2" id="KW-1185">Reference proteome</keyword>
<dbReference type="Pfam" id="PF05635">
    <property type="entry name" value="23S_rRNA_IVP"/>
    <property type="match status" value="1"/>
</dbReference>
<protein>
    <recommendedName>
        <fullName evidence="3">Four helix bundle protein</fullName>
    </recommendedName>
</protein>
<dbReference type="PANTHER" id="PTHR38471:SF2">
    <property type="entry name" value="FOUR HELIX BUNDLE PROTEIN"/>
    <property type="match status" value="1"/>
</dbReference>
<dbReference type="CDD" id="cd16377">
    <property type="entry name" value="23S_rRNA_IVP_like"/>
    <property type="match status" value="1"/>
</dbReference>
<proteinExistence type="predicted"/>
<dbReference type="SUPFAM" id="SSF158446">
    <property type="entry name" value="IVS-encoded protein-like"/>
    <property type="match status" value="1"/>
</dbReference>
<dbReference type="InterPro" id="IPR012657">
    <property type="entry name" value="23S_rRNA-intervening_sequence"/>
</dbReference>
<dbReference type="OrthoDB" id="276165at2"/>